<organism evidence="2 3">
    <name type="scientific">Cetraspora pellucida</name>
    <dbReference type="NCBI Taxonomy" id="1433469"/>
    <lineage>
        <taxon>Eukaryota</taxon>
        <taxon>Fungi</taxon>
        <taxon>Fungi incertae sedis</taxon>
        <taxon>Mucoromycota</taxon>
        <taxon>Glomeromycotina</taxon>
        <taxon>Glomeromycetes</taxon>
        <taxon>Diversisporales</taxon>
        <taxon>Gigasporaceae</taxon>
        <taxon>Cetraspora</taxon>
    </lineage>
</organism>
<protein>
    <submittedName>
        <fullName evidence="2">774_t:CDS:1</fullName>
    </submittedName>
</protein>
<dbReference type="GO" id="GO:0005758">
    <property type="term" value="C:mitochondrial intermembrane space"/>
    <property type="evidence" value="ECO:0007669"/>
    <property type="project" value="InterPro"/>
</dbReference>
<comment type="caution">
    <text evidence="2">The sequence shown here is derived from an EMBL/GenBank/DDBJ whole genome shotgun (WGS) entry which is preliminary data.</text>
</comment>
<dbReference type="Gene3D" id="3.80.10.10">
    <property type="entry name" value="Ribonuclease Inhibitor"/>
    <property type="match status" value="1"/>
</dbReference>
<dbReference type="Gene3D" id="1.20.1280.50">
    <property type="match status" value="1"/>
</dbReference>
<accession>A0A9N8VDI6</accession>
<dbReference type="InterPro" id="IPR032675">
    <property type="entry name" value="LRR_dom_sf"/>
</dbReference>
<dbReference type="GO" id="GO:0033617">
    <property type="term" value="P:mitochondrial respiratory chain complex IV assembly"/>
    <property type="evidence" value="ECO:0007669"/>
    <property type="project" value="InterPro"/>
</dbReference>
<feature type="compositionally biased region" description="Basic residues" evidence="1">
    <location>
        <begin position="83"/>
        <end position="92"/>
    </location>
</feature>
<dbReference type="AlphaFoldDB" id="A0A9N8VDI6"/>
<feature type="compositionally biased region" description="Basic and acidic residues" evidence="1">
    <location>
        <begin position="8"/>
        <end position="23"/>
    </location>
</feature>
<dbReference type="InterPro" id="IPR039870">
    <property type="entry name" value="Coa4-like"/>
</dbReference>
<evidence type="ECO:0000313" key="2">
    <source>
        <dbReference type="EMBL" id="CAG8452409.1"/>
    </source>
</evidence>
<reference evidence="2" key="1">
    <citation type="submission" date="2021-06" db="EMBL/GenBank/DDBJ databases">
        <authorList>
            <person name="Kallberg Y."/>
            <person name="Tangrot J."/>
            <person name="Rosling A."/>
        </authorList>
    </citation>
    <scope>NUCLEOTIDE SEQUENCE</scope>
    <source>
        <strain evidence="2">FL966</strain>
    </source>
</reference>
<dbReference type="EMBL" id="CAJVQA010000047">
    <property type="protein sequence ID" value="CAG8452409.1"/>
    <property type="molecule type" value="Genomic_DNA"/>
</dbReference>
<feature type="region of interest" description="Disordered" evidence="1">
    <location>
        <begin position="73"/>
        <end position="99"/>
    </location>
</feature>
<name>A0A9N8VDI6_9GLOM</name>
<keyword evidence="3" id="KW-1185">Reference proteome</keyword>
<sequence>MVFPTQTEKSKPIGDLPNHHQEQSDEYENIILNTGCYQENQELQLCFTDKRDWRLCKVELEKFKECWKNSKKKQSDKSDAMPRARHRRKKSKQQIQRPNHKLPPELISEIFEYLWGGILDEPAYEYEIPNAIDDHFSQEKSDLFRVSMVCSVWRQIAIPRIWQKVKFQLDFDRDWESLFQWLMEGGYGRYVRQIHVEYDYDPKQNETALSLDEKFKGIVEFAETVPSMHTFAVRFNSATADHISEDLPPVMDSFFHEISVSCKFVRRVKIHTSGLRGPNKDDTLNLPSVSNIISMVTNTVREVDLMMHVATRETIEALCNCKGVDRALVHCCSWGDTPSDYYSLLMSWKHLKNLQIEPPHNVDLNWEETYTKSLQYLSENCGDQLEELWMPLREEDQKLFCNLVEHTPNLKVLALEGKDFENDGQFLNVVARTTPNLNYIHLSYFPAITGRDVKVVNWGQLIDVNIMGCESLEKEPRFFDRVKEECCPQLNIHIYDLEGNVVENR</sequence>
<evidence type="ECO:0000313" key="3">
    <source>
        <dbReference type="Proteomes" id="UP000789759"/>
    </source>
</evidence>
<dbReference type="OrthoDB" id="5586401at2759"/>
<proteinExistence type="predicted"/>
<feature type="compositionally biased region" description="Basic and acidic residues" evidence="1">
    <location>
        <begin position="73"/>
        <end position="82"/>
    </location>
</feature>
<dbReference type="Proteomes" id="UP000789759">
    <property type="component" value="Unassembled WGS sequence"/>
</dbReference>
<dbReference type="PROSITE" id="PS51808">
    <property type="entry name" value="CHCH"/>
    <property type="match status" value="1"/>
</dbReference>
<feature type="region of interest" description="Disordered" evidence="1">
    <location>
        <begin position="1"/>
        <end position="23"/>
    </location>
</feature>
<dbReference type="PANTHER" id="PTHR13639:SF2">
    <property type="entry name" value="CYTOCHROME C OXIDASE ASSEMBLY FACTOR 4 HOMOLOG, MITOCHONDRIAL"/>
    <property type="match status" value="1"/>
</dbReference>
<evidence type="ECO:0000256" key="1">
    <source>
        <dbReference type="SAM" id="MobiDB-lite"/>
    </source>
</evidence>
<gene>
    <name evidence="2" type="ORF">CPELLU_LOCUS212</name>
</gene>
<dbReference type="PANTHER" id="PTHR13639">
    <property type="entry name" value="CYTOCHROME C OXIDASE ASSEMBLY FACTOR 4 HOMOLOG, MITOCHONDRIAL"/>
    <property type="match status" value="1"/>
</dbReference>